<dbReference type="PANTHER" id="PTHR43986:SF1">
    <property type="entry name" value="ELONGATION FACTOR 1-GAMMA"/>
    <property type="match status" value="1"/>
</dbReference>
<dbReference type="InterPro" id="IPR036433">
    <property type="entry name" value="EF1B_G_C_sf"/>
</dbReference>
<name>A0A6B0QT73_9CETA</name>
<protein>
    <recommendedName>
        <fullName evidence="2">EF-1-gamma C-terminal domain-containing protein</fullName>
    </recommendedName>
</protein>
<dbReference type="AlphaFoldDB" id="A0A6B0QT73"/>
<evidence type="ECO:0000259" key="2">
    <source>
        <dbReference type="SMART" id="SM01183"/>
    </source>
</evidence>
<accession>A0A6B0QT73</accession>
<dbReference type="SUPFAM" id="SSF89942">
    <property type="entry name" value="eEF1-gamma domain"/>
    <property type="match status" value="1"/>
</dbReference>
<comment type="caution">
    <text evidence="3">The sequence shown here is derived from an EMBL/GenBank/DDBJ whole genome shotgun (WGS) entry which is preliminary data.</text>
</comment>
<dbReference type="PANTHER" id="PTHR43986">
    <property type="entry name" value="ELONGATION FACTOR 1-GAMMA"/>
    <property type="match status" value="1"/>
</dbReference>
<reference evidence="3" key="1">
    <citation type="submission" date="2019-10" db="EMBL/GenBank/DDBJ databases">
        <title>The sequence and de novo assembly of the wild yak genome.</title>
        <authorList>
            <person name="Liu Y."/>
        </authorList>
    </citation>
    <scope>NUCLEOTIDE SEQUENCE [LARGE SCALE GENOMIC DNA]</scope>
    <source>
        <strain evidence="3">WY2019</strain>
    </source>
</reference>
<dbReference type="InterPro" id="IPR050802">
    <property type="entry name" value="EF-GSTs"/>
</dbReference>
<dbReference type="InterPro" id="IPR001662">
    <property type="entry name" value="EF1B_G_C"/>
</dbReference>
<dbReference type="GO" id="GO:0003746">
    <property type="term" value="F:translation elongation factor activity"/>
    <property type="evidence" value="ECO:0007669"/>
    <property type="project" value="InterPro"/>
</dbReference>
<evidence type="ECO:0000313" key="4">
    <source>
        <dbReference type="Proteomes" id="UP000322234"/>
    </source>
</evidence>
<dbReference type="GO" id="GO:0005634">
    <property type="term" value="C:nucleus"/>
    <property type="evidence" value="ECO:0007669"/>
    <property type="project" value="TreeGrafter"/>
</dbReference>
<sequence>MLNGGPEKTYGISDEFMLFRQISINLTFKHISVSWKNIMAGMLTEISVSVRTTADQENEMQAFSDLEFLPVVMLDLQMQHAKCGKEHPFWKCLLGERREHACVRSWTKGRAVILADVCRVLLCSRLSKQHICIHAVIESQEMFVPLTLESIGSIFLSNETLLRLHKNLPQNINNHSNMKRTPPGASLGSVGIPRRCHWTLATNNRRTGFSPGLLFLIGCGKAFEIERAAGPNVVSMSTICLGSDGRSTPKGDRGSRWLKLYVEVDAKGHGREVPEPSFCQAFPNTNCWFLTHMNQPQFRAVLGELKLCEKMARLDPKQFAESQPKKDTPWKEKGSQEARQRPQAKQKEEKKPFDKLRKNAFASVFLYGTNHSSSISRIWVFQGLRLPFCGAQVGLWTTSHVYGGDWMLAVRRPRQWLENTFPGKGPSSMWAKPSIKARPSSEHLLLLPSCCTCPSRRMGVIKGN</sequence>
<organism evidence="3 4">
    <name type="scientific">Bos mutus</name>
    <name type="common">wild yak</name>
    <dbReference type="NCBI Taxonomy" id="72004"/>
    <lineage>
        <taxon>Eukaryota</taxon>
        <taxon>Metazoa</taxon>
        <taxon>Chordata</taxon>
        <taxon>Craniata</taxon>
        <taxon>Vertebrata</taxon>
        <taxon>Euteleostomi</taxon>
        <taxon>Mammalia</taxon>
        <taxon>Eutheria</taxon>
        <taxon>Laurasiatheria</taxon>
        <taxon>Artiodactyla</taxon>
        <taxon>Ruminantia</taxon>
        <taxon>Pecora</taxon>
        <taxon>Bovidae</taxon>
        <taxon>Bovinae</taxon>
        <taxon>Bos</taxon>
    </lineage>
</organism>
<evidence type="ECO:0000256" key="1">
    <source>
        <dbReference type="SAM" id="MobiDB-lite"/>
    </source>
</evidence>
<dbReference type="GO" id="GO:0005737">
    <property type="term" value="C:cytoplasm"/>
    <property type="evidence" value="ECO:0007669"/>
    <property type="project" value="TreeGrafter"/>
</dbReference>
<dbReference type="Gene3D" id="1.20.1050.10">
    <property type="match status" value="1"/>
</dbReference>
<evidence type="ECO:0000313" key="3">
    <source>
        <dbReference type="EMBL" id="MXQ80272.1"/>
    </source>
</evidence>
<dbReference type="Proteomes" id="UP000322234">
    <property type="component" value="Unassembled WGS sequence"/>
</dbReference>
<gene>
    <name evidence="3" type="ORF">E5288_WYG006378</name>
</gene>
<proteinExistence type="predicted"/>
<dbReference type="SMART" id="SM01183">
    <property type="entry name" value="EF1G"/>
    <property type="match status" value="1"/>
</dbReference>
<keyword evidence="4" id="KW-1185">Reference proteome</keyword>
<dbReference type="EMBL" id="VBQZ03000004">
    <property type="protein sequence ID" value="MXQ80272.1"/>
    <property type="molecule type" value="Genomic_DNA"/>
</dbReference>
<feature type="region of interest" description="Disordered" evidence="1">
    <location>
        <begin position="318"/>
        <end position="352"/>
    </location>
</feature>
<feature type="domain" description="EF-1-gamma C-terminal" evidence="2">
    <location>
        <begin position="320"/>
        <end position="385"/>
    </location>
</feature>